<organism evidence="1 2">
    <name type="scientific">Mediterraneibacter hominis</name>
    <dbReference type="NCBI Taxonomy" id="2763054"/>
    <lineage>
        <taxon>Bacteria</taxon>
        <taxon>Bacillati</taxon>
        <taxon>Bacillota</taxon>
        <taxon>Clostridia</taxon>
        <taxon>Lachnospirales</taxon>
        <taxon>Lachnospiraceae</taxon>
        <taxon>Mediterraneibacter</taxon>
    </lineage>
</organism>
<dbReference type="EMBL" id="JACOPF010000001">
    <property type="protein sequence ID" value="MBC5689098.1"/>
    <property type="molecule type" value="Genomic_DNA"/>
</dbReference>
<dbReference type="AlphaFoldDB" id="A0A923LHX7"/>
<evidence type="ECO:0000313" key="1">
    <source>
        <dbReference type="EMBL" id="MBC5689098.1"/>
    </source>
</evidence>
<comment type="caution">
    <text evidence="1">The sequence shown here is derived from an EMBL/GenBank/DDBJ whole genome shotgun (WGS) entry which is preliminary data.</text>
</comment>
<dbReference type="Proteomes" id="UP000652477">
    <property type="component" value="Unassembled WGS sequence"/>
</dbReference>
<reference evidence="1" key="1">
    <citation type="submission" date="2020-08" db="EMBL/GenBank/DDBJ databases">
        <title>Genome public.</title>
        <authorList>
            <person name="Liu C."/>
            <person name="Sun Q."/>
        </authorList>
    </citation>
    <scope>NUCLEOTIDE SEQUENCE</scope>
    <source>
        <strain evidence="1">NSJ-55</strain>
    </source>
</reference>
<accession>A0A923LHX7</accession>
<dbReference type="InterPro" id="IPR043740">
    <property type="entry name" value="DUF5685"/>
</dbReference>
<evidence type="ECO:0000313" key="2">
    <source>
        <dbReference type="Proteomes" id="UP000652477"/>
    </source>
</evidence>
<proteinExistence type="predicted"/>
<dbReference type="Pfam" id="PF18937">
    <property type="entry name" value="DUF5685"/>
    <property type="match status" value="1"/>
</dbReference>
<name>A0A923LHX7_9FIRM</name>
<sequence>MFGYVTICEPELKVKDLRKYKAYYCGLCHILKDKYGISGQMTLTYDMTFAIILLTSLYESQTRTESHRCKVHPVKKQMMLENEITGYAADMNLLLAWYHLEDDWKDEKKVSAFLAKGVLGRKAKRIAAKYPRQSRAIRESLEELAVCERENSTDIDRTAGCFGHLMEELFVWQKDMWEKSLRRMGFFLGKFIYIMDAYEDLEEDIQKNCYNPLKELYGQKGYEEKCREILCMMIAECSVEFEKLPCIVDVDILRNILYDGVWNRYNKIQLKKKEGKEPQKNDKKSI</sequence>
<dbReference type="RefSeq" id="WP_186875667.1">
    <property type="nucleotide sequence ID" value="NZ_JACOPF010000001.1"/>
</dbReference>
<keyword evidence="2" id="KW-1185">Reference proteome</keyword>
<gene>
    <name evidence="1" type="ORF">H8S37_09185</name>
</gene>
<protein>
    <submittedName>
        <fullName evidence="1">Uncharacterized protein</fullName>
    </submittedName>
</protein>